<evidence type="ECO:0000313" key="4">
    <source>
        <dbReference type="EMBL" id="SHI17124.1"/>
    </source>
</evidence>
<evidence type="ECO:0000256" key="3">
    <source>
        <dbReference type="SAM" id="Phobius"/>
    </source>
</evidence>
<dbReference type="PANTHER" id="PTHR37815:SF3">
    <property type="entry name" value="UPF0397 PROTEIN SPR0429"/>
    <property type="match status" value="1"/>
</dbReference>
<reference evidence="4 5" key="1">
    <citation type="submission" date="2016-11" db="EMBL/GenBank/DDBJ databases">
        <authorList>
            <person name="Jaros S."/>
            <person name="Januszkiewicz K."/>
            <person name="Wedrychowicz H."/>
        </authorList>
    </citation>
    <scope>NUCLEOTIDE SEQUENCE [LARGE SCALE GENOMIC DNA]</scope>
    <source>
        <strain evidence="4 5">DSM 13106</strain>
    </source>
</reference>
<sequence length="165" mass="17363">MKDEKLKLMTRYAVMIALTTVMTMVVHIPTPATKGYLNLGDMVVFLAAIIFGKSGGFVVGGLGSALADILLGYTHYSPITFVVKGLEGFFAGALLETKIGQKAPIVPTAIGGVWMAFGYYIAEIFMYGREAALAGVPGNIVQGLLGAVVAVVLSVALKKTKVFNS</sequence>
<dbReference type="GO" id="GO:0016020">
    <property type="term" value="C:membrane"/>
    <property type="evidence" value="ECO:0007669"/>
    <property type="project" value="InterPro"/>
</dbReference>
<dbReference type="PANTHER" id="PTHR37815">
    <property type="entry name" value="UPF0397 PROTEIN BC_2624-RELATED"/>
    <property type="match status" value="1"/>
</dbReference>
<keyword evidence="3" id="KW-0472">Membrane</keyword>
<evidence type="ECO:0000313" key="5">
    <source>
        <dbReference type="Proteomes" id="UP000184389"/>
    </source>
</evidence>
<protein>
    <submittedName>
        <fullName evidence="4">Uncharacterized membrane protein</fullName>
    </submittedName>
</protein>
<dbReference type="EMBL" id="FQXR01000017">
    <property type="protein sequence ID" value="SHI17124.1"/>
    <property type="molecule type" value="Genomic_DNA"/>
</dbReference>
<keyword evidence="2 3" id="KW-1133">Transmembrane helix</keyword>
<dbReference type="OrthoDB" id="411368at2"/>
<name>A0A1M5YZ22_9FIRM</name>
<dbReference type="Pfam" id="PF07155">
    <property type="entry name" value="ECF-ribofla_trS"/>
    <property type="match status" value="1"/>
</dbReference>
<keyword evidence="1 3" id="KW-0812">Transmembrane</keyword>
<evidence type="ECO:0000256" key="1">
    <source>
        <dbReference type="ARBA" id="ARBA00022692"/>
    </source>
</evidence>
<dbReference type="Proteomes" id="UP000184389">
    <property type="component" value="Unassembled WGS sequence"/>
</dbReference>
<dbReference type="InterPro" id="IPR009825">
    <property type="entry name" value="ECF_substrate-spec-like"/>
</dbReference>
<dbReference type="RefSeq" id="WP_072745187.1">
    <property type="nucleotide sequence ID" value="NZ_FQXR01000017.1"/>
</dbReference>
<dbReference type="AlphaFoldDB" id="A0A1M5YZ22"/>
<dbReference type="Gene3D" id="1.10.1760.20">
    <property type="match status" value="1"/>
</dbReference>
<feature type="transmembrane region" description="Helical" evidence="3">
    <location>
        <begin position="105"/>
        <end position="128"/>
    </location>
</feature>
<feature type="transmembrane region" description="Helical" evidence="3">
    <location>
        <begin position="140"/>
        <end position="157"/>
    </location>
</feature>
<keyword evidence="5" id="KW-1185">Reference proteome</keyword>
<feature type="transmembrane region" description="Helical" evidence="3">
    <location>
        <begin position="42"/>
        <end position="67"/>
    </location>
</feature>
<organism evidence="4 5">
    <name type="scientific">Sporanaerobacter acetigenes DSM 13106</name>
    <dbReference type="NCBI Taxonomy" id="1123281"/>
    <lineage>
        <taxon>Bacteria</taxon>
        <taxon>Bacillati</taxon>
        <taxon>Bacillota</taxon>
        <taxon>Tissierellia</taxon>
        <taxon>Tissierellales</taxon>
        <taxon>Sporanaerobacteraceae</taxon>
        <taxon>Sporanaerobacter</taxon>
    </lineage>
</organism>
<feature type="transmembrane region" description="Helical" evidence="3">
    <location>
        <begin position="12"/>
        <end position="30"/>
    </location>
</feature>
<gene>
    <name evidence="4" type="ORF">SAMN02745180_02564</name>
</gene>
<dbReference type="STRING" id="1123281.SAMN02745180_02564"/>
<proteinExistence type="predicted"/>
<accession>A0A1M5YZ22</accession>
<evidence type="ECO:0000256" key="2">
    <source>
        <dbReference type="ARBA" id="ARBA00022989"/>
    </source>
</evidence>